<dbReference type="GO" id="GO:0005634">
    <property type="term" value="C:nucleus"/>
    <property type="evidence" value="ECO:0007669"/>
    <property type="project" value="TreeGrafter"/>
</dbReference>
<keyword evidence="4" id="KW-1185">Reference proteome</keyword>
<protein>
    <recommendedName>
        <fullName evidence="2">Serine hydrolase domain-containing protein</fullName>
    </recommendedName>
</protein>
<evidence type="ECO:0000313" key="4">
    <source>
        <dbReference type="Proteomes" id="UP000002668"/>
    </source>
</evidence>
<dbReference type="PANTHER" id="PTHR48070:SF6">
    <property type="entry name" value="ESTERASE OVCA2"/>
    <property type="match status" value="1"/>
</dbReference>
<organism evidence="4">
    <name type="scientific">Leptosphaeria maculans (strain JN3 / isolate v23.1.3 / race Av1-4-5-6-7-8)</name>
    <name type="common">Blackleg fungus</name>
    <name type="synonym">Phoma lingam</name>
    <dbReference type="NCBI Taxonomy" id="985895"/>
    <lineage>
        <taxon>Eukaryota</taxon>
        <taxon>Fungi</taxon>
        <taxon>Dikarya</taxon>
        <taxon>Ascomycota</taxon>
        <taxon>Pezizomycotina</taxon>
        <taxon>Dothideomycetes</taxon>
        <taxon>Pleosporomycetidae</taxon>
        <taxon>Pleosporales</taxon>
        <taxon>Pleosporineae</taxon>
        <taxon>Leptosphaeriaceae</taxon>
        <taxon>Plenodomus</taxon>
        <taxon>Plenodomus lingam/Leptosphaeria maculans species complex</taxon>
    </lineage>
</organism>
<dbReference type="GO" id="GO:0016787">
    <property type="term" value="F:hydrolase activity"/>
    <property type="evidence" value="ECO:0007669"/>
    <property type="project" value="UniProtKB-KW"/>
</dbReference>
<dbReference type="GeneID" id="13291311"/>
<dbReference type="AlphaFoldDB" id="E4ZTK1"/>
<accession>E4ZTK1</accession>
<dbReference type="Proteomes" id="UP000002668">
    <property type="component" value="Genome"/>
</dbReference>
<dbReference type="VEuPathDB" id="FungiDB:LEMA_P118600.1"/>
<dbReference type="SUPFAM" id="SSF53474">
    <property type="entry name" value="alpha/beta-Hydrolases"/>
    <property type="match status" value="1"/>
</dbReference>
<dbReference type="InParanoid" id="E4ZTK1"/>
<dbReference type="GO" id="GO:0005737">
    <property type="term" value="C:cytoplasm"/>
    <property type="evidence" value="ECO:0007669"/>
    <property type="project" value="TreeGrafter"/>
</dbReference>
<dbReference type="eggNOG" id="KOG2551">
    <property type="taxonomic scope" value="Eukaryota"/>
</dbReference>
<dbReference type="OMA" id="GWLWEPK"/>
<dbReference type="InterPro" id="IPR050593">
    <property type="entry name" value="LovG"/>
</dbReference>
<dbReference type="InterPro" id="IPR029058">
    <property type="entry name" value="AB_hydrolase_fold"/>
</dbReference>
<sequence>MHCASAPTFAKSCPATPMTSSPPYNSNRPSSIFLLNPYPSQTSPILSPTSTLFSLGNTYMPIRPSSLLAQTRLCFQPLDLHTRTHWSKMAAAPPPKRPIKILMLHGYTQSGPLFQAKTGALRKTLQKAFPAGIELVYPTAPIRLTPADESWLAGTSRDAAADGSGGAENQEQELDAWAWWKRKSLGDQGGYVYDGIEGCFEALASVLRKSGPFDGVVGFSQGGAVAAMLASVLEPRRREAFEKKIESGGMPFPAAFIPTADTVSAIHPPLKFAVVYSGFLPQGASPYAAFYDPKIQTPVLHFLGSQDVVVEEKRSLALVEACEKSGERYVVYHPGGHFLPSTQKASVNALVGFIKEVLWEGEAKGEDEGVEGMDVPF</sequence>
<dbReference type="GO" id="GO:0019748">
    <property type="term" value="P:secondary metabolic process"/>
    <property type="evidence" value="ECO:0007669"/>
    <property type="project" value="TreeGrafter"/>
</dbReference>
<evidence type="ECO:0000256" key="1">
    <source>
        <dbReference type="ARBA" id="ARBA00022801"/>
    </source>
</evidence>
<dbReference type="OrthoDB" id="2094269at2759"/>
<gene>
    <name evidence="3" type="ORF">LEMA_P118600.1</name>
</gene>
<reference evidence="4" key="1">
    <citation type="journal article" date="2011" name="Nat. Commun.">
        <title>Effector diversification within compartments of the Leptosphaeria maculans genome affected by Repeat-Induced Point mutations.</title>
        <authorList>
            <person name="Rouxel T."/>
            <person name="Grandaubert J."/>
            <person name="Hane J.K."/>
            <person name="Hoede C."/>
            <person name="van de Wouw A.P."/>
            <person name="Couloux A."/>
            <person name="Dominguez V."/>
            <person name="Anthouard V."/>
            <person name="Bally P."/>
            <person name="Bourras S."/>
            <person name="Cozijnsen A.J."/>
            <person name="Ciuffetti L.M."/>
            <person name="Degrave A."/>
            <person name="Dilmaghani A."/>
            <person name="Duret L."/>
            <person name="Fudal I."/>
            <person name="Goodwin S.B."/>
            <person name="Gout L."/>
            <person name="Glaser N."/>
            <person name="Linglin J."/>
            <person name="Kema G.H.J."/>
            <person name="Lapalu N."/>
            <person name="Lawrence C.B."/>
            <person name="May K."/>
            <person name="Meyer M."/>
            <person name="Ollivier B."/>
            <person name="Poulain J."/>
            <person name="Schoch C.L."/>
            <person name="Simon A."/>
            <person name="Spatafora J.W."/>
            <person name="Stachowiak A."/>
            <person name="Turgeon B.G."/>
            <person name="Tyler B.M."/>
            <person name="Vincent D."/>
            <person name="Weissenbach J."/>
            <person name="Amselem J."/>
            <person name="Quesneville H."/>
            <person name="Oliver R.P."/>
            <person name="Wincker P."/>
            <person name="Balesdent M.-H."/>
            <person name="Howlett B.J."/>
        </authorList>
    </citation>
    <scope>NUCLEOTIDE SEQUENCE [LARGE SCALE GENOMIC DNA]</scope>
    <source>
        <strain evidence="4">JN3 / isolate v23.1.3 / race Av1-4-5-6-7-8</strain>
    </source>
</reference>
<evidence type="ECO:0000313" key="3">
    <source>
        <dbReference type="EMBL" id="CBX94857.1"/>
    </source>
</evidence>
<dbReference type="Gene3D" id="3.40.50.1820">
    <property type="entry name" value="alpha/beta hydrolase"/>
    <property type="match status" value="1"/>
</dbReference>
<keyword evidence="1" id="KW-0378">Hydrolase</keyword>
<evidence type="ECO:0000259" key="2">
    <source>
        <dbReference type="Pfam" id="PF03959"/>
    </source>
</evidence>
<dbReference type="PANTHER" id="PTHR48070">
    <property type="entry name" value="ESTERASE OVCA2"/>
    <property type="match status" value="1"/>
</dbReference>
<proteinExistence type="predicted"/>
<dbReference type="EMBL" id="FP929125">
    <property type="protein sequence ID" value="CBX94857.1"/>
    <property type="molecule type" value="Genomic_DNA"/>
</dbReference>
<dbReference type="FunCoup" id="E4ZTK1">
    <property type="interactions" value="343"/>
</dbReference>
<dbReference type="HOGENOM" id="CLU_051938_2_0_1"/>
<dbReference type="STRING" id="985895.E4ZTK1"/>
<name>E4ZTK1_LEPMJ</name>
<feature type="domain" description="Serine hydrolase" evidence="2">
    <location>
        <begin position="98"/>
        <end position="345"/>
    </location>
</feature>
<dbReference type="Pfam" id="PF03959">
    <property type="entry name" value="FSH1"/>
    <property type="match status" value="1"/>
</dbReference>
<dbReference type="InterPro" id="IPR005645">
    <property type="entry name" value="FSH-like_dom"/>
</dbReference>